<comment type="caution">
    <text evidence="1">The sequence shown here is derived from an EMBL/GenBank/DDBJ whole genome shotgun (WGS) entry which is preliminary data.</text>
</comment>
<evidence type="ECO:0000313" key="2">
    <source>
        <dbReference type="Proteomes" id="UP000823749"/>
    </source>
</evidence>
<organism evidence="1 2">
    <name type="scientific">Rhododendron griersonianum</name>
    <dbReference type="NCBI Taxonomy" id="479676"/>
    <lineage>
        <taxon>Eukaryota</taxon>
        <taxon>Viridiplantae</taxon>
        <taxon>Streptophyta</taxon>
        <taxon>Embryophyta</taxon>
        <taxon>Tracheophyta</taxon>
        <taxon>Spermatophyta</taxon>
        <taxon>Magnoliopsida</taxon>
        <taxon>eudicotyledons</taxon>
        <taxon>Gunneridae</taxon>
        <taxon>Pentapetalae</taxon>
        <taxon>asterids</taxon>
        <taxon>Ericales</taxon>
        <taxon>Ericaceae</taxon>
        <taxon>Ericoideae</taxon>
        <taxon>Rhodoreae</taxon>
        <taxon>Rhododendron</taxon>
    </lineage>
</organism>
<gene>
    <name evidence="1" type="ORF">RHGRI_010068</name>
</gene>
<keyword evidence="2" id="KW-1185">Reference proteome</keyword>
<dbReference type="AlphaFoldDB" id="A0AAV6KHT3"/>
<evidence type="ECO:0000313" key="1">
    <source>
        <dbReference type="EMBL" id="KAG5551839.1"/>
    </source>
</evidence>
<accession>A0AAV6KHT3</accession>
<dbReference type="PANTHER" id="PTHR37241:SF1">
    <property type="entry name" value="NEUROFILAMENT HEAVY PROTEIN"/>
    <property type="match status" value="1"/>
</dbReference>
<dbReference type="PANTHER" id="PTHR37241">
    <property type="entry name" value="NEUROFILAMENT HEAVY PROTEIN"/>
    <property type="match status" value="1"/>
</dbReference>
<protein>
    <recommendedName>
        <fullName evidence="3">NADH dehydrogenase [ubiquinone] 1 beta subcomplex subunit 11, mitochondrial</fullName>
    </recommendedName>
</protein>
<sequence length="137" mass="16227">MVSEPREMGRLKVKNRKRSEKMKYEGGLEEEEFYEKIEAPKVVDFTAPDPYRPDDRYWFCLRVGLAAGMYWGLTHGLTEAHGTHDWAEKNELCEEKVVLKEDKERIEQQLKAQGNGYCFIFINWPQWLLLRKDGEAR</sequence>
<dbReference type="Proteomes" id="UP000823749">
    <property type="component" value="Chromosome 4"/>
</dbReference>
<dbReference type="EMBL" id="JACTNZ010000004">
    <property type="protein sequence ID" value="KAG5551839.1"/>
    <property type="molecule type" value="Genomic_DNA"/>
</dbReference>
<proteinExistence type="predicted"/>
<evidence type="ECO:0008006" key="3">
    <source>
        <dbReference type="Google" id="ProtNLM"/>
    </source>
</evidence>
<reference evidence="1" key="1">
    <citation type="submission" date="2020-08" db="EMBL/GenBank/DDBJ databases">
        <title>Plant Genome Project.</title>
        <authorList>
            <person name="Zhang R.-G."/>
        </authorList>
    </citation>
    <scope>NUCLEOTIDE SEQUENCE</scope>
    <source>
        <strain evidence="1">WSP0</strain>
        <tissue evidence="1">Leaf</tissue>
    </source>
</reference>
<name>A0AAV6KHT3_9ERIC</name>